<dbReference type="SUPFAM" id="SSF52540">
    <property type="entry name" value="P-loop containing nucleoside triphosphate hydrolases"/>
    <property type="match status" value="1"/>
</dbReference>
<feature type="domain" description="IstB-like ATP-binding" evidence="1">
    <location>
        <begin position="14"/>
        <end position="129"/>
    </location>
</feature>
<evidence type="ECO:0000313" key="2">
    <source>
        <dbReference type="EMBL" id="VDS10657.1"/>
    </source>
</evidence>
<sequence length="142" mass="16230">MSTEAPDILLAHYLKALKLPTFQREYQKLARLCATESIDHVGFLFRLAEREMIERDRRKVERRIKAAKFPVVKSLDSFDFAAIPKLNKMQVLELARCEWIERRENVIILGPSGTGKTHVALGLGLPHARKACPSASPRPPRW</sequence>
<dbReference type="AlphaFoldDB" id="A0A447IT16"/>
<reference evidence="2 3" key="1">
    <citation type="submission" date="2018-12" db="EMBL/GenBank/DDBJ databases">
        <authorList>
            <person name="Criscuolo A."/>
        </authorList>
    </citation>
    <scope>NUCLEOTIDE SEQUENCE [LARGE SCALE GENOMIC DNA]</scope>
    <source>
        <strain evidence="2">ACIP1116241</strain>
    </source>
</reference>
<gene>
    <name evidence="2" type="ORF">PARHAE_03875</name>
</gene>
<protein>
    <submittedName>
        <fullName evidence="2">Transposase</fullName>
    </submittedName>
</protein>
<accession>A0A447IT16</accession>
<dbReference type="Proteomes" id="UP000270743">
    <property type="component" value="Unassembled WGS sequence"/>
</dbReference>
<dbReference type="Pfam" id="PF01695">
    <property type="entry name" value="IstB_IS21"/>
    <property type="match status" value="1"/>
</dbReference>
<organism evidence="2 3">
    <name type="scientific">Paracoccus haematequi</name>
    <dbReference type="NCBI Taxonomy" id="2491866"/>
    <lineage>
        <taxon>Bacteria</taxon>
        <taxon>Pseudomonadati</taxon>
        <taxon>Pseudomonadota</taxon>
        <taxon>Alphaproteobacteria</taxon>
        <taxon>Rhodobacterales</taxon>
        <taxon>Paracoccaceae</taxon>
        <taxon>Paracoccus</taxon>
    </lineage>
</organism>
<dbReference type="GO" id="GO:0005524">
    <property type="term" value="F:ATP binding"/>
    <property type="evidence" value="ECO:0007669"/>
    <property type="project" value="InterPro"/>
</dbReference>
<name>A0A447IT16_9RHOB</name>
<dbReference type="EMBL" id="UZWE01000071">
    <property type="protein sequence ID" value="VDS10657.1"/>
    <property type="molecule type" value="Genomic_DNA"/>
</dbReference>
<dbReference type="InterPro" id="IPR002611">
    <property type="entry name" value="IstB_ATP-bd"/>
</dbReference>
<dbReference type="InterPro" id="IPR027417">
    <property type="entry name" value="P-loop_NTPase"/>
</dbReference>
<dbReference type="Gene3D" id="3.40.50.300">
    <property type="entry name" value="P-loop containing nucleotide triphosphate hydrolases"/>
    <property type="match status" value="1"/>
</dbReference>
<evidence type="ECO:0000313" key="3">
    <source>
        <dbReference type="Proteomes" id="UP000270743"/>
    </source>
</evidence>
<proteinExistence type="predicted"/>
<evidence type="ECO:0000259" key="1">
    <source>
        <dbReference type="Pfam" id="PF01695"/>
    </source>
</evidence>
<keyword evidence="3" id="KW-1185">Reference proteome</keyword>